<name>A0A0A2LDT9_PENIT</name>
<proteinExistence type="predicted"/>
<sequence length="324" mass="35908">MSGRRPSDEFREEHANFWTLMQQIIHGLRNNYPANQDEIIGRMGQLNLQLSTLRRAGEAMGLSYPPSSIVREAPPQYFSARAQRHQNYFGTEFGYSCWYTQAQLGYAIADLLHQRDHTRVADHLEQLLASWQLTEMRVFPRQLPIHNPVQLPANIVHIDGPPYYTPGGAGPHTKATKIAGPSRTHPRVNITMPAPTDTIYGVARQTRHRAAPYPERGVRPRRRGNARLTPPMPKASLHLPHVMQNGHVPPPPLPGVQSLFTPLNLPGGNALPGAPSTSVPPPRGMQFPSNVPAPSTSDVVSGLNANVGETLNRNQPRRDPGARR</sequence>
<evidence type="ECO:0000256" key="1">
    <source>
        <dbReference type="SAM" id="MobiDB-lite"/>
    </source>
</evidence>
<protein>
    <submittedName>
        <fullName evidence="2">Uncharacterized protein</fullName>
    </submittedName>
</protein>
<reference evidence="2 3" key="1">
    <citation type="journal article" date="2015" name="Mol. Plant Microbe Interact.">
        <title>Genome, transcriptome, and functional analyses of Penicillium expansum provide new insights into secondary metabolism and pathogenicity.</title>
        <authorList>
            <person name="Ballester A.R."/>
            <person name="Marcet-Houben M."/>
            <person name="Levin E."/>
            <person name="Sela N."/>
            <person name="Selma-Lazaro C."/>
            <person name="Carmona L."/>
            <person name="Wisniewski M."/>
            <person name="Droby S."/>
            <person name="Gonzalez-Candelas L."/>
            <person name="Gabaldon T."/>
        </authorList>
    </citation>
    <scope>NUCLEOTIDE SEQUENCE [LARGE SCALE GENOMIC DNA]</scope>
    <source>
        <strain evidence="2 3">PHI-1</strain>
    </source>
</reference>
<dbReference type="HOGENOM" id="CLU_756713_0_0_1"/>
<feature type="compositionally biased region" description="Polar residues" evidence="1">
    <location>
        <begin position="287"/>
        <end position="314"/>
    </location>
</feature>
<dbReference type="PhylomeDB" id="A0A0A2LDT9"/>
<dbReference type="EMBL" id="JQGA01000011">
    <property type="protein sequence ID" value="KGO78272.1"/>
    <property type="molecule type" value="Genomic_DNA"/>
</dbReference>
<organism evidence="2 3">
    <name type="scientific">Penicillium italicum</name>
    <name type="common">Blue mold</name>
    <dbReference type="NCBI Taxonomy" id="40296"/>
    <lineage>
        <taxon>Eukaryota</taxon>
        <taxon>Fungi</taxon>
        <taxon>Dikarya</taxon>
        <taxon>Ascomycota</taxon>
        <taxon>Pezizomycotina</taxon>
        <taxon>Eurotiomycetes</taxon>
        <taxon>Eurotiomycetidae</taxon>
        <taxon>Eurotiales</taxon>
        <taxon>Aspergillaceae</taxon>
        <taxon>Penicillium</taxon>
    </lineage>
</organism>
<comment type="caution">
    <text evidence="2">The sequence shown here is derived from an EMBL/GenBank/DDBJ whole genome shotgun (WGS) entry which is preliminary data.</text>
</comment>
<gene>
    <name evidence="2" type="ORF">PITC_058890</name>
</gene>
<keyword evidence="3" id="KW-1185">Reference proteome</keyword>
<accession>A0A0A2LDT9</accession>
<evidence type="ECO:0000313" key="2">
    <source>
        <dbReference type="EMBL" id="KGO78272.1"/>
    </source>
</evidence>
<dbReference type="OMA" id="EEHANFW"/>
<dbReference type="Proteomes" id="UP000030104">
    <property type="component" value="Unassembled WGS sequence"/>
</dbReference>
<dbReference type="OrthoDB" id="4332324at2759"/>
<dbReference type="AlphaFoldDB" id="A0A0A2LDT9"/>
<evidence type="ECO:0000313" key="3">
    <source>
        <dbReference type="Proteomes" id="UP000030104"/>
    </source>
</evidence>
<feature type="region of interest" description="Disordered" evidence="1">
    <location>
        <begin position="264"/>
        <end position="324"/>
    </location>
</feature>